<reference evidence="1 2" key="1">
    <citation type="submission" date="2020-12" db="EMBL/GenBank/DDBJ databases">
        <title>Chryseobacterium endoalhailicus sp. nov., isolated from seed of leguminous plant.</title>
        <authorList>
            <person name="Zhang X."/>
        </authorList>
    </citation>
    <scope>NUCLEOTIDE SEQUENCE [LARGE SCALE GENOMIC DNA]</scope>
    <source>
        <strain evidence="1 2">L7</strain>
    </source>
</reference>
<gene>
    <name evidence="1" type="ORF">JET18_19710</name>
</gene>
<organism evidence="1 2">
    <name type="scientific">Chryseobacterium endalhagicum</name>
    <dbReference type="NCBI Taxonomy" id="2797638"/>
    <lineage>
        <taxon>Bacteria</taxon>
        <taxon>Pseudomonadati</taxon>
        <taxon>Bacteroidota</taxon>
        <taxon>Flavobacteriia</taxon>
        <taxon>Flavobacteriales</taxon>
        <taxon>Weeksellaceae</taxon>
        <taxon>Chryseobacterium group</taxon>
        <taxon>Chryseobacterium</taxon>
    </lineage>
</organism>
<dbReference type="EMBL" id="JAELVM010000003">
    <property type="protein sequence ID" value="MBL1223080.1"/>
    <property type="molecule type" value="Genomic_DNA"/>
</dbReference>
<dbReference type="RefSeq" id="WP_202094023.1">
    <property type="nucleotide sequence ID" value="NZ_JAELVM010000003.1"/>
</dbReference>
<proteinExistence type="predicted"/>
<accession>A0ABS1QKF7</accession>
<evidence type="ECO:0000313" key="2">
    <source>
        <dbReference type="Proteomes" id="UP000661696"/>
    </source>
</evidence>
<evidence type="ECO:0008006" key="3">
    <source>
        <dbReference type="Google" id="ProtNLM"/>
    </source>
</evidence>
<evidence type="ECO:0000313" key="1">
    <source>
        <dbReference type="EMBL" id="MBL1223080.1"/>
    </source>
</evidence>
<sequence>MNIPDPKTDFKLNENEFNLNESQEDRIVEAREEYKNSAYLTEDKANQDMEEILKNGDLIYLSLQ</sequence>
<comment type="caution">
    <text evidence="1">The sequence shown here is derived from an EMBL/GenBank/DDBJ whole genome shotgun (WGS) entry which is preliminary data.</text>
</comment>
<keyword evidence="2" id="KW-1185">Reference proteome</keyword>
<protein>
    <recommendedName>
        <fullName evidence="3">Septum formation initiator</fullName>
    </recommendedName>
</protein>
<dbReference type="Proteomes" id="UP000661696">
    <property type="component" value="Unassembled WGS sequence"/>
</dbReference>
<name>A0ABS1QKF7_9FLAO</name>